<proteinExistence type="inferred from homology"/>
<sequence length="137" mass="14866">MSLIAVEATTTKSGHGKAKGTKVVSWPQKVDLQFPVEHIARYLRVGRYTQCVGSGASASLCSPRVHRCSGIGVGWKCRIIPRHIQLPMKNDEELGKLLAHAMISSVGVLPNIHQALLPKKQGGGKSKSKIRSLSQEF</sequence>
<dbReference type="PANTHER" id="PTHR23430">
    <property type="entry name" value="HISTONE H2A"/>
    <property type="match status" value="1"/>
</dbReference>
<keyword evidence="1" id="KW-0238">DNA-binding</keyword>
<protein>
    <recommendedName>
        <fullName evidence="1">Histone H2A</fullName>
    </recommendedName>
</protein>
<evidence type="ECO:0000259" key="2">
    <source>
        <dbReference type="Pfam" id="PF16211"/>
    </source>
</evidence>
<dbReference type="GO" id="GO:0030527">
    <property type="term" value="F:structural constituent of chromatin"/>
    <property type="evidence" value="ECO:0007669"/>
    <property type="project" value="InterPro"/>
</dbReference>
<feature type="domain" description="Histone H2A C-terminal" evidence="2">
    <location>
        <begin position="92"/>
        <end position="125"/>
    </location>
</feature>
<dbReference type="GO" id="GO:0000786">
    <property type="term" value="C:nucleosome"/>
    <property type="evidence" value="ECO:0007669"/>
    <property type="project" value="UniProtKB-KW"/>
</dbReference>
<dbReference type="GO" id="GO:0003677">
    <property type="term" value="F:DNA binding"/>
    <property type="evidence" value="ECO:0007669"/>
    <property type="project" value="UniProtKB-KW"/>
</dbReference>
<dbReference type="Gene3D" id="1.10.20.10">
    <property type="entry name" value="Histone, subunit A"/>
    <property type="match status" value="2"/>
</dbReference>
<dbReference type="Pfam" id="PF16211">
    <property type="entry name" value="Histone_H2A_C"/>
    <property type="match status" value="1"/>
</dbReference>
<organism evidence="3 4">
    <name type="scientific">Zingiber officinale</name>
    <name type="common">Ginger</name>
    <name type="synonym">Amomum zingiber</name>
    <dbReference type="NCBI Taxonomy" id="94328"/>
    <lineage>
        <taxon>Eukaryota</taxon>
        <taxon>Viridiplantae</taxon>
        <taxon>Streptophyta</taxon>
        <taxon>Embryophyta</taxon>
        <taxon>Tracheophyta</taxon>
        <taxon>Spermatophyta</taxon>
        <taxon>Magnoliopsida</taxon>
        <taxon>Liliopsida</taxon>
        <taxon>Zingiberales</taxon>
        <taxon>Zingiberaceae</taxon>
        <taxon>Zingiber</taxon>
    </lineage>
</organism>
<comment type="similarity">
    <text evidence="1">Belongs to the histone H2A family.</text>
</comment>
<dbReference type="SUPFAM" id="SSF47113">
    <property type="entry name" value="Histone-fold"/>
    <property type="match status" value="1"/>
</dbReference>
<accession>A0A8J5GHU4</accession>
<comment type="caution">
    <text evidence="3">The sequence shown here is derived from an EMBL/GenBank/DDBJ whole genome shotgun (WGS) entry which is preliminary data.</text>
</comment>
<dbReference type="AlphaFoldDB" id="A0A8J5GHU4"/>
<name>A0A8J5GHU4_ZINOF</name>
<evidence type="ECO:0000313" key="3">
    <source>
        <dbReference type="EMBL" id="KAG6507776.1"/>
    </source>
</evidence>
<dbReference type="PRINTS" id="PR00620">
    <property type="entry name" value="HISTONEH2A"/>
</dbReference>
<comment type="subcellular location">
    <subcellularLocation>
        <location evidence="1">Nucleus</location>
    </subcellularLocation>
</comment>
<dbReference type="InterPro" id="IPR009072">
    <property type="entry name" value="Histone-fold"/>
</dbReference>
<keyword evidence="1" id="KW-0544">Nucleosome core</keyword>
<dbReference type="EMBL" id="JACMSC010000009">
    <property type="protein sequence ID" value="KAG6507776.1"/>
    <property type="molecule type" value="Genomic_DNA"/>
</dbReference>
<dbReference type="InterPro" id="IPR002119">
    <property type="entry name" value="Histone_H2A"/>
</dbReference>
<comment type="subunit">
    <text evidence="1">The nucleosome is a histone octamer containing two molecules each of H2A, H2B, H3 and H4 assembled in one H3-H4 heterotetramer and two H2A-H2B heterodimers. The octamer wraps approximately 147 bp of DNA.</text>
</comment>
<dbReference type="GO" id="GO:0046982">
    <property type="term" value="F:protein heterodimerization activity"/>
    <property type="evidence" value="ECO:0007669"/>
    <property type="project" value="InterPro"/>
</dbReference>
<dbReference type="SMART" id="SM00414">
    <property type="entry name" value="H2A"/>
    <property type="match status" value="1"/>
</dbReference>
<gene>
    <name evidence="3" type="ORF">ZIOFF_033128</name>
</gene>
<evidence type="ECO:0000313" key="4">
    <source>
        <dbReference type="Proteomes" id="UP000734854"/>
    </source>
</evidence>
<keyword evidence="1" id="KW-0158">Chromosome</keyword>
<dbReference type="Proteomes" id="UP000734854">
    <property type="component" value="Unassembled WGS sequence"/>
</dbReference>
<dbReference type="GO" id="GO:0005634">
    <property type="term" value="C:nucleus"/>
    <property type="evidence" value="ECO:0007669"/>
    <property type="project" value="UniProtKB-SubCell"/>
</dbReference>
<keyword evidence="4" id="KW-1185">Reference proteome</keyword>
<dbReference type="InterPro" id="IPR032454">
    <property type="entry name" value="Histone_H2A_C"/>
</dbReference>
<evidence type="ECO:0000256" key="1">
    <source>
        <dbReference type="RuleBase" id="RU003767"/>
    </source>
</evidence>
<reference evidence="3 4" key="1">
    <citation type="submission" date="2020-08" db="EMBL/GenBank/DDBJ databases">
        <title>Plant Genome Project.</title>
        <authorList>
            <person name="Zhang R.-G."/>
        </authorList>
    </citation>
    <scope>NUCLEOTIDE SEQUENCE [LARGE SCALE GENOMIC DNA]</scope>
    <source>
        <tissue evidence="3">Rhizome</tissue>
    </source>
</reference>
<keyword evidence="1" id="KW-0539">Nucleus</keyword>